<organism evidence="1 2">
    <name type="scientific">Candidatus Nomurabacteria bacterium RIFCSPLOWO2_01_FULL_33_17</name>
    <dbReference type="NCBI Taxonomy" id="1801764"/>
    <lineage>
        <taxon>Bacteria</taxon>
        <taxon>Candidatus Nomuraibacteriota</taxon>
    </lineage>
</organism>
<dbReference type="Gene3D" id="3.10.450.620">
    <property type="entry name" value="JHP933, nucleotidyltransferase-like core domain"/>
    <property type="match status" value="1"/>
</dbReference>
<name>A0A1F6WPN3_9BACT</name>
<comment type="caution">
    <text evidence="1">The sequence shown here is derived from an EMBL/GenBank/DDBJ whole genome shotgun (WGS) entry which is preliminary data.</text>
</comment>
<dbReference type="AlphaFoldDB" id="A0A1F6WPN3"/>
<dbReference type="Proteomes" id="UP000178184">
    <property type="component" value="Unassembled WGS sequence"/>
</dbReference>
<dbReference type="InterPro" id="IPR014942">
    <property type="entry name" value="AbiEii"/>
</dbReference>
<evidence type="ECO:0000313" key="1">
    <source>
        <dbReference type="EMBL" id="OGI83784.1"/>
    </source>
</evidence>
<dbReference type="EMBL" id="MFUO01000020">
    <property type="protein sequence ID" value="OGI83784.1"/>
    <property type="molecule type" value="Genomic_DNA"/>
</dbReference>
<dbReference type="Pfam" id="PF08843">
    <property type="entry name" value="AbiEii"/>
    <property type="match status" value="1"/>
</dbReference>
<dbReference type="STRING" id="1801764.A2903_01105"/>
<evidence type="ECO:0000313" key="2">
    <source>
        <dbReference type="Proteomes" id="UP000178184"/>
    </source>
</evidence>
<reference evidence="1 2" key="1">
    <citation type="journal article" date="2016" name="Nat. Commun.">
        <title>Thousands of microbial genomes shed light on interconnected biogeochemical processes in an aquifer system.</title>
        <authorList>
            <person name="Anantharaman K."/>
            <person name="Brown C.T."/>
            <person name="Hug L.A."/>
            <person name="Sharon I."/>
            <person name="Castelle C.J."/>
            <person name="Probst A.J."/>
            <person name="Thomas B.C."/>
            <person name="Singh A."/>
            <person name="Wilkins M.J."/>
            <person name="Karaoz U."/>
            <person name="Brodie E.L."/>
            <person name="Williams K.H."/>
            <person name="Hubbard S.S."/>
            <person name="Banfield J.F."/>
        </authorList>
    </citation>
    <scope>NUCLEOTIDE SEQUENCE [LARGE SCALE GENOMIC DNA]</scope>
</reference>
<protein>
    <recommendedName>
        <fullName evidence="3">Nucleotidyltransferase</fullName>
    </recommendedName>
</protein>
<sequence length="238" mass="27834">MLDKQKHNLFMGRILEDIYSDTFLSTILGFKGGTCAFIFYNLSRFSVDLDFDLFTQDEEIYKQVLEKIKIIAEKYGEVKDSAIKRYTIFTLLSYGKGEHTIKIEINTRSGASNIRDFYELREHLGIPMMIQKKDYMFAKKLSALVSRTDIAMRDVYDIWYFANNNWDIDSDIIETVTGKNAIEYLGDCTRLIEGIKDNEILQGLAELLYTEKDKMWAKTNLRKEVIFLLKNYQLALQK</sequence>
<accession>A0A1F6WPN3</accession>
<evidence type="ECO:0008006" key="3">
    <source>
        <dbReference type="Google" id="ProtNLM"/>
    </source>
</evidence>
<gene>
    <name evidence="1" type="ORF">A2903_01105</name>
</gene>
<proteinExistence type="predicted"/>